<name>A0A841JW53_9BACT</name>
<evidence type="ECO:0000313" key="7">
    <source>
        <dbReference type="EMBL" id="MBB6145633.1"/>
    </source>
</evidence>
<keyword evidence="3 5" id="KW-0067">ATP-binding</keyword>
<comment type="function">
    <text evidence="5">Catalyzes the phosphorylation of the 3'-hydroxyl group of dephosphocoenzyme A to form coenzyme A.</text>
</comment>
<dbReference type="OrthoDB" id="9812943at2"/>
<keyword evidence="5" id="KW-0963">Cytoplasm</keyword>
<reference evidence="7 8" key="1">
    <citation type="submission" date="2020-08" db="EMBL/GenBank/DDBJ databases">
        <title>Genomic Encyclopedia of Type Strains, Phase IV (KMG-IV): sequencing the most valuable type-strain genomes for metagenomic binning, comparative biology and taxonomic classification.</title>
        <authorList>
            <person name="Goeker M."/>
        </authorList>
    </citation>
    <scope>NUCLEOTIDE SEQUENCE [LARGE SCALE GENOMIC DNA]</scope>
    <source>
        <strain evidence="7 8">DSM 103733</strain>
    </source>
</reference>
<evidence type="ECO:0000256" key="6">
    <source>
        <dbReference type="NCBIfam" id="TIGR00152"/>
    </source>
</evidence>
<evidence type="ECO:0000256" key="2">
    <source>
        <dbReference type="ARBA" id="ARBA00022741"/>
    </source>
</evidence>
<evidence type="ECO:0000313" key="8">
    <source>
        <dbReference type="Proteomes" id="UP000538666"/>
    </source>
</evidence>
<dbReference type="UniPathway" id="UPA00241">
    <property type="reaction ID" value="UER00356"/>
</dbReference>
<comment type="caution">
    <text evidence="7">The sequence shown here is derived from an EMBL/GenBank/DDBJ whole genome shotgun (WGS) entry which is preliminary data.</text>
</comment>
<dbReference type="GO" id="GO:0005524">
    <property type="term" value="F:ATP binding"/>
    <property type="evidence" value="ECO:0007669"/>
    <property type="project" value="UniProtKB-UniRule"/>
</dbReference>
<keyword evidence="2 5" id="KW-0547">Nucleotide-binding</keyword>
<organism evidence="7 8">
    <name type="scientific">Silvibacterium bohemicum</name>
    <dbReference type="NCBI Taxonomy" id="1577686"/>
    <lineage>
        <taxon>Bacteria</taxon>
        <taxon>Pseudomonadati</taxon>
        <taxon>Acidobacteriota</taxon>
        <taxon>Terriglobia</taxon>
        <taxon>Terriglobales</taxon>
        <taxon>Acidobacteriaceae</taxon>
        <taxon>Silvibacterium</taxon>
    </lineage>
</organism>
<dbReference type="RefSeq" id="WP_050060679.1">
    <property type="nucleotide sequence ID" value="NZ_JACHEK010000007.1"/>
</dbReference>
<dbReference type="Gene3D" id="3.40.50.300">
    <property type="entry name" value="P-loop containing nucleotide triphosphate hydrolases"/>
    <property type="match status" value="1"/>
</dbReference>
<sequence>MLRVGLTGGLGSGKSTVAGIFRSLGAHVVEADSLGRQLMEPGQHVYDSIVASFGAEVLNPDATLNRRRLADLAFGQNRLAELNHIVHPAVIAAQQQWAERIFAEDPAAIAMVESALIFEADREGTVPGWRKRFDRIILVTAPEDLRIARYVERMQRQSSPFSVAELEADARSRIAAQIPEVEKIPLADYVIRNDGAMDATRRQVEGIYAELAATARV</sequence>
<dbReference type="CDD" id="cd02022">
    <property type="entry name" value="DPCK"/>
    <property type="match status" value="1"/>
</dbReference>
<proteinExistence type="inferred from homology"/>
<dbReference type="Proteomes" id="UP000538666">
    <property type="component" value="Unassembled WGS sequence"/>
</dbReference>
<comment type="similarity">
    <text evidence="1 5">Belongs to the CoaE family.</text>
</comment>
<dbReference type="PANTHER" id="PTHR10695">
    <property type="entry name" value="DEPHOSPHO-COA KINASE-RELATED"/>
    <property type="match status" value="1"/>
</dbReference>
<dbReference type="Pfam" id="PF01121">
    <property type="entry name" value="CoaE"/>
    <property type="match status" value="1"/>
</dbReference>
<accession>A0A841JW53</accession>
<dbReference type="InterPro" id="IPR001977">
    <property type="entry name" value="Depp_CoAkinase"/>
</dbReference>
<keyword evidence="4 5" id="KW-0173">Coenzyme A biosynthesis</keyword>
<dbReference type="PROSITE" id="PS51219">
    <property type="entry name" value="DPCK"/>
    <property type="match status" value="1"/>
</dbReference>
<dbReference type="EC" id="2.7.1.24" evidence="5 6"/>
<dbReference type="PANTHER" id="PTHR10695:SF46">
    <property type="entry name" value="BIFUNCTIONAL COENZYME A SYNTHASE-RELATED"/>
    <property type="match status" value="1"/>
</dbReference>
<comment type="subcellular location">
    <subcellularLocation>
        <location evidence="5">Cytoplasm</location>
    </subcellularLocation>
</comment>
<dbReference type="GO" id="GO:0015937">
    <property type="term" value="P:coenzyme A biosynthetic process"/>
    <property type="evidence" value="ECO:0007669"/>
    <property type="project" value="UniProtKB-UniRule"/>
</dbReference>
<protein>
    <recommendedName>
        <fullName evidence="5 6">Dephospho-CoA kinase</fullName>
        <ecNumber evidence="5 6">2.7.1.24</ecNumber>
    </recommendedName>
    <alternativeName>
        <fullName evidence="5">Dephosphocoenzyme A kinase</fullName>
    </alternativeName>
</protein>
<feature type="binding site" evidence="5">
    <location>
        <begin position="11"/>
        <end position="16"/>
    </location>
    <ligand>
        <name>ATP</name>
        <dbReference type="ChEBI" id="CHEBI:30616"/>
    </ligand>
</feature>
<dbReference type="SUPFAM" id="SSF52540">
    <property type="entry name" value="P-loop containing nucleoside triphosphate hydrolases"/>
    <property type="match status" value="1"/>
</dbReference>
<evidence type="ECO:0000256" key="4">
    <source>
        <dbReference type="ARBA" id="ARBA00022993"/>
    </source>
</evidence>
<keyword evidence="5 7" id="KW-0808">Transferase</keyword>
<evidence type="ECO:0000256" key="5">
    <source>
        <dbReference type="HAMAP-Rule" id="MF_00376"/>
    </source>
</evidence>
<evidence type="ECO:0000256" key="3">
    <source>
        <dbReference type="ARBA" id="ARBA00022840"/>
    </source>
</evidence>
<comment type="catalytic activity">
    <reaction evidence="5">
        <text>3'-dephospho-CoA + ATP = ADP + CoA + H(+)</text>
        <dbReference type="Rhea" id="RHEA:18245"/>
        <dbReference type="ChEBI" id="CHEBI:15378"/>
        <dbReference type="ChEBI" id="CHEBI:30616"/>
        <dbReference type="ChEBI" id="CHEBI:57287"/>
        <dbReference type="ChEBI" id="CHEBI:57328"/>
        <dbReference type="ChEBI" id="CHEBI:456216"/>
        <dbReference type="EC" id="2.7.1.24"/>
    </reaction>
</comment>
<gene>
    <name evidence="5" type="primary">coaE</name>
    <name evidence="7" type="ORF">HNQ77_003594</name>
</gene>
<dbReference type="AlphaFoldDB" id="A0A841JW53"/>
<dbReference type="HAMAP" id="MF_00376">
    <property type="entry name" value="Dephospho_CoA_kinase"/>
    <property type="match status" value="1"/>
</dbReference>
<dbReference type="InterPro" id="IPR027417">
    <property type="entry name" value="P-loop_NTPase"/>
</dbReference>
<dbReference type="EMBL" id="JACHEK010000007">
    <property type="protein sequence ID" value="MBB6145633.1"/>
    <property type="molecule type" value="Genomic_DNA"/>
</dbReference>
<dbReference type="GO" id="GO:0005737">
    <property type="term" value="C:cytoplasm"/>
    <property type="evidence" value="ECO:0007669"/>
    <property type="project" value="UniProtKB-SubCell"/>
</dbReference>
<evidence type="ECO:0000256" key="1">
    <source>
        <dbReference type="ARBA" id="ARBA00009018"/>
    </source>
</evidence>
<dbReference type="NCBIfam" id="TIGR00152">
    <property type="entry name" value="dephospho-CoA kinase"/>
    <property type="match status" value="1"/>
</dbReference>
<dbReference type="GO" id="GO:0004140">
    <property type="term" value="F:dephospho-CoA kinase activity"/>
    <property type="evidence" value="ECO:0007669"/>
    <property type="project" value="UniProtKB-UniRule"/>
</dbReference>
<comment type="pathway">
    <text evidence="5">Cofactor biosynthesis; coenzyme A biosynthesis; CoA from (R)-pantothenate: step 5/5.</text>
</comment>
<keyword evidence="8" id="KW-1185">Reference proteome</keyword>
<keyword evidence="5 7" id="KW-0418">Kinase</keyword>